<gene>
    <name evidence="3" type="ORF">XYLVIOL_LOCUS8180</name>
</gene>
<evidence type="ECO:0000313" key="4">
    <source>
        <dbReference type="Proteomes" id="UP001642520"/>
    </source>
</evidence>
<comment type="caution">
    <text evidence="3">The sequence shown here is derived from an EMBL/GenBank/DDBJ whole genome shotgun (WGS) entry which is preliminary data.</text>
</comment>
<dbReference type="EMBL" id="CAXAJV020001296">
    <property type="protein sequence ID" value="CAL7947128.1"/>
    <property type="molecule type" value="Genomic_DNA"/>
</dbReference>
<accession>A0ABP1P1G1</accession>
<feature type="region of interest" description="Disordered" evidence="1">
    <location>
        <begin position="1"/>
        <end position="31"/>
    </location>
</feature>
<keyword evidence="2" id="KW-0812">Transmembrane</keyword>
<organism evidence="3 4">
    <name type="scientific">Xylocopa violacea</name>
    <name type="common">Violet carpenter bee</name>
    <name type="synonym">Apis violacea</name>
    <dbReference type="NCBI Taxonomy" id="135666"/>
    <lineage>
        <taxon>Eukaryota</taxon>
        <taxon>Metazoa</taxon>
        <taxon>Ecdysozoa</taxon>
        <taxon>Arthropoda</taxon>
        <taxon>Hexapoda</taxon>
        <taxon>Insecta</taxon>
        <taxon>Pterygota</taxon>
        <taxon>Neoptera</taxon>
        <taxon>Endopterygota</taxon>
        <taxon>Hymenoptera</taxon>
        <taxon>Apocrita</taxon>
        <taxon>Aculeata</taxon>
        <taxon>Apoidea</taxon>
        <taxon>Anthophila</taxon>
        <taxon>Apidae</taxon>
        <taxon>Xylocopa</taxon>
        <taxon>Xylocopa</taxon>
    </lineage>
</organism>
<name>A0ABP1P1G1_XYLVO</name>
<keyword evidence="2" id="KW-0472">Membrane</keyword>
<evidence type="ECO:0000256" key="1">
    <source>
        <dbReference type="SAM" id="MobiDB-lite"/>
    </source>
</evidence>
<feature type="transmembrane region" description="Helical" evidence="2">
    <location>
        <begin position="59"/>
        <end position="80"/>
    </location>
</feature>
<keyword evidence="4" id="KW-1185">Reference proteome</keyword>
<sequence length="99" mass="11952">MEETVKRRNKAPRDAETGNSMADQKDEEQVQEQQRCKKSTFKYYFNRIRYYHYYVAEKVDTLIGVVCMTIIKIYFFLMGWNDQRALQDDEMMNVDDSIQ</sequence>
<keyword evidence="2" id="KW-1133">Transmembrane helix</keyword>
<protein>
    <submittedName>
        <fullName evidence="3">Uncharacterized protein</fullName>
    </submittedName>
</protein>
<evidence type="ECO:0000313" key="3">
    <source>
        <dbReference type="EMBL" id="CAL7947128.1"/>
    </source>
</evidence>
<dbReference type="Proteomes" id="UP001642520">
    <property type="component" value="Unassembled WGS sequence"/>
</dbReference>
<proteinExistence type="predicted"/>
<feature type="compositionally biased region" description="Basic and acidic residues" evidence="1">
    <location>
        <begin position="1"/>
        <end position="16"/>
    </location>
</feature>
<reference evidence="3 4" key="1">
    <citation type="submission" date="2024-08" db="EMBL/GenBank/DDBJ databases">
        <authorList>
            <person name="Will J Nash"/>
            <person name="Angela Man"/>
            <person name="Seanna McTaggart"/>
            <person name="Kendall Baker"/>
            <person name="Tom Barker"/>
            <person name="Leah Catchpole"/>
            <person name="Alex Durrant"/>
            <person name="Karim Gharbi"/>
            <person name="Naomi Irish"/>
            <person name="Gemy Kaithakottil"/>
            <person name="Debby Ku"/>
            <person name="Aaliyah Providence"/>
            <person name="Felix Shaw"/>
            <person name="David Swarbreck"/>
            <person name="Chris Watkins"/>
            <person name="Ann M. McCartney"/>
            <person name="Giulio Formenti"/>
            <person name="Alice Mouton"/>
            <person name="Noel Vella"/>
            <person name="Bjorn M von Reumont"/>
            <person name="Adriana Vella"/>
            <person name="Wilfried Haerty"/>
        </authorList>
    </citation>
    <scope>NUCLEOTIDE SEQUENCE [LARGE SCALE GENOMIC DNA]</scope>
</reference>
<evidence type="ECO:0000256" key="2">
    <source>
        <dbReference type="SAM" id="Phobius"/>
    </source>
</evidence>